<dbReference type="SFLD" id="SFLDS00019">
    <property type="entry name" value="Glutathione_Transferase_(cytos"/>
    <property type="match status" value="1"/>
</dbReference>
<reference evidence="4" key="2">
    <citation type="submission" date="2020-09" db="EMBL/GenBank/DDBJ databases">
        <authorList>
            <person name="Sun Q."/>
            <person name="Zhou Y."/>
        </authorList>
    </citation>
    <scope>NUCLEOTIDE SEQUENCE</scope>
    <source>
        <strain evidence="4">CGMCC 1.15880</strain>
    </source>
</reference>
<dbReference type="Pfam" id="PF00043">
    <property type="entry name" value="GST_C"/>
    <property type="match status" value="1"/>
</dbReference>
<proteinExistence type="inferred from homology"/>
<dbReference type="Gene3D" id="3.40.30.10">
    <property type="entry name" value="Glutaredoxin"/>
    <property type="match status" value="1"/>
</dbReference>
<keyword evidence="5" id="KW-1185">Reference proteome</keyword>
<dbReference type="Gene3D" id="1.20.1050.10">
    <property type="match status" value="1"/>
</dbReference>
<comment type="similarity">
    <text evidence="1">Belongs to the GST superfamily.</text>
</comment>
<feature type="domain" description="GST N-terminal" evidence="2">
    <location>
        <begin position="1"/>
        <end position="63"/>
    </location>
</feature>
<feature type="domain" description="GST C-terminal" evidence="3">
    <location>
        <begin position="69"/>
        <end position="187"/>
    </location>
</feature>
<dbReference type="EMBL" id="BMKA01000005">
    <property type="protein sequence ID" value="GGA28644.1"/>
    <property type="molecule type" value="Genomic_DNA"/>
</dbReference>
<organism evidence="4 5">
    <name type="scientific">Neptunicoccus cionae</name>
    <dbReference type="NCBI Taxonomy" id="2035344"/>
    <lineage>
        <taxon>Bacteria</taxon>
        <taxon>Pseudomonadati</taxon>
        <taxon>Pseudomonadota</taxon>
        <taxon>Alphaproteobacteria</taxon>
        <taxon>Rhodobacterales</taxon>
        <taxon>Paracoccaceae</taxon>
        <taxon>Neptunicoccus</taxon>
    </lineage>
</organism>
<dbReference type="Pfam" id="PF02798">
    <property type="entry name" value="GST_N"/>
    <property type="match status" value="1"/>
</dbReference>
<dbReference type="InterPro" id="IPR004045">
    <property type="entry name" value="Glutathione_S-Trfase_N"/>
</dbReference>
<dbReference type="PANTHER" id="PTHR44051:SF2">
    <property type="entry name" value="HYPOTHETICAL GLUTATHIONE S-TRANSFERASE LIKE PROTEIN"/>
    <property type="match status" value="1"/>
</dbReference>
<comment type="caution">
    <text evidence="4">The sequence shown here is derived from an EMBL/GenBank/DDBJ whole genome shotgun (WGS) entry which is preliminary data.</text>
</comment>
<dbReference type="SFLD" id="SFLDG00358">
    <property type="entry name" value="Main_(cytGST)"/>
    <property type="match status" value="1"/>
</dbReference>
<reference evidence="4" key="1">
    <citation type="journal article" date="2014" name="Int. J. Syst. Evol. Microbiol.">
        <title>Complete genome sequence of Corynebacterium casei LMG S-19264T (=DSM 44701T), isolated from a smear-ripened cheese.</title>
        <authorList>
            <consortium name="US DOE Joint Genome Institute (JGI-PGF)"/>
            <person name="Walter F."/>
            <person name="Albersmeier A."/>
            <person name="Kalinowski J."/>
            <person name="Ruckert C."/>
        </authorList>
    </citation>
    <scope>NUCLEOTIDE SEQUENCE</scope>
    <source>
        <strain evidence="4">CGMCC 1.15880</strain>
    </source>
</reference>
<dbReference type="PROSITE" id="PS50404">
    <property type="entry name" value="GST_NTER"/>
    <property type="match status" value="1"/>
</dbReference>
<sequence length="187" mass="19909">MLSLLDLPYETVDLDMANGAHKAADYLRLSPLGQVPAIDDNGTTLSDSNAILIYLAEKYADSAVWLGSTPLERAHIQRWLSIAAGEIASGPAAARLVALFGANLDQAAAIAKAHTLFAAIESNLGESRFLATDRLTIADIAAYSYIAHAPEGGVSLSSYPKIREWLARIESTPRFVGMARSPVPVTS</sequence>
<dbReference type="InterPro" id="IPR004046">
    <property type="entry name" value="GST_C"/>
</dbReference>
<dbReference type="SUPFAM" id="SSF52833">
    <property type="entry name" value="Thioredoxin-like"/>
    <property type="match status" value="1"/>
</dbReference>
<protein>
    <submittedName>
        <fullName evidence="4">Glutathione S-transferase</fullName>
    </submittedName>
</protein>
<dbReference type="AlphaFoldDB" id="A0A916R284"/>
<dbReference type="InterPro" id="IPR036249">
    <property type="entry name" value="Thioredoxin-like_sf"/>
</dbReference>
<dbReference type="InterPro" id="IPR036282">
    <property type="entry name" value="Glutathione-S-Trfase_C_sf"/>
</dbReference>
<dbReference type="PANTHER" id="PTHR44051">
    <property type="entry name" value="GLUTATHIONE S-TRANSFERASE-RELATED"/>
    <property type="match status" value="1"/>
</dbReference>
<name>A0A916R284_9RHOB</name>
<dbReference type="SUPFAM" id="SSF47616">
    <property type="entry name" value="GST C-terminal domain-like"/>
    <property type="match status" value="1"/>
</dbReference>
<evidence type="ECO:0000313" key="4">
    <source>
        <dbReference type="EMBL" id="GGA28644.1"/>
    </source>
</evidence>
<dbReference type="InterPro" id="IPR040079">
    <property type="entry name" value="Glutathione_S-Trfase"/>
</dbReference>
<dbReference type="InterPro" id="IPR010987">
    <property type="entry name" value="Glutathione-S-Trfase_C-like"/>
</dbReference>
<evidence type="ECO:0000256" key="1">
    <source>
        <dbReference type="RuleBase" id="RU003494"/>
    </source>
</evidence>
<dbReference type="Proteomes" id="UP000628017">
    <property type="component" value="Unassembled WGS sequence"/>
</dbReference>
<evidence type="ECO:0000259" key="2">
    <source>
        <dbReference type="PROSITE" id="PS50404"/>
    </source>
</evidence>
<evidence type="ECO:0000313" key="5">
    <source>
        <dbReference type="Proteomes" id="UP000628017"/>
    </source>
</evidence>
<gene>
    <name evidence="4" type="primary">gst-2</name>
    <name evidence="4" type="ORF">GCM10011498_32220</name>
</gene>
<accession>A0A916R284</accession>
<dbReference type="CDD" id="cd03206">
    <property type="entry name" value="GST_C_7"/>
    <property type="match status" value="1"/>
</dbReference>
<evidence type="ECO:0000259" key="3">
    <source>
        <dbReference type="PROSITE" id="PS50405"/>
    </source>
</evidence>
<dbReference type="PROSITE" id="PS50405">
    <property type="entry name" value="GST_CTER"/>
    <property type="match status" value="1"/>
</dbReference>